<dbReference type="InterPro" id="IPR036412">
    <property type="entry name" value="HAD-like_sf"/>
</dbReference>
<sequence>MKLDAILWDYDGTIVNSVPKNIDITKRILSIVAPHLSGDNLPQCLQSEAAYHQVNHAAKNWQELYVKYYGMTEAEMLQAGTMWAEHQLTNTTPVTLFEGMKDTVKRLSDIPHGICSQNAAMNIKGVLSQAKVDTYFKAVIGYDDVSTGGQKPSPEGGVKCLERLFGKPDGKVIMYVGDHEADVKFARNLQLELGQHSTVISVAAAYSGALPDTWQTQPDFVIRSPFELTAICEPYL</sequence>
<dbReference type="SFLD" id="SFLDS00003">
    <property type="entry name" value="Haloacid_Dehalogenase"/>
    <property type="match status" value="1"/>
</dbReference>
<comment type="pathway">
    <text evidence="2">Organic acid metabolism; glycolate biosynthesis; glycolate from 2-phosphoglycolate: step 1/1.</text>
</comment>
<dbReference type="GO" id="GO:0006281">
    <property type="term" value="P:DNA repair"/>
    <property type="evidence" value="ECO:0007669"/>
    <property type="project" value="TreeGrafter"/>
</dbReference>
<dbReference type="InterPro" id="IPR041492">
    <property type="entry name" value="HAD_2"/>
</dbReference>
<dbReference type="EC" id="3.1.3.18" evidence="4"/>
<dbReference type="NCBIfam" id="TIGR01549">
    <property type="entry name" value="HAD-SF-IA-v1"/>
    <property type="match status" value="1"/>
</dbReference>
<dbReference type="PANTHER" id="PTHR43434:SF1">
    <property type="entry name" value="PHOSPHOGLYCOLATE PHOSPHATASE"/>
    <property type="match status" value="1"/>
</dbReference>
<evidence type="ECO:0000313" key="5">
    <source>
        <dbReference type="EMBL" id="PSW10879.1"/>
    </source>
</evidence>
<dbReference type="InterPro" id="IPR006439">
    <property type="entry name" value="HAD-SF_hydro_IA"/>
</dbReference>
<comment type="catalytic activity">
    <reaction evidence="1">
        <text>2-phosphoglycolate + H2O = glycolate + phosphate</text>
        <dbReference type="Rhea" id="RHEA:14369"/>
        <dbReference type="ChEBI" id="CHEBI:15377"/>
        <dbReference type="ChEBI" id="CHEBI:29805"/>
        <dbReference type="ChEBI" id="CHEBI:43474"/>
        <dbReference type="ChEBI" id="CHEBI:58033"/>
        <dbReference type="EC" id="3.1.3.18"/>
    </reaction>
</comment>
<comment type="caution">
    <text evidence="5">The sequence shown here is derived from an EMBL/GenBank/DDBJ whole genome shotgun (WGS) entry which is preliminary data.</text>
</comment>
<dbReference type="Pfam" id="PF13419">
    <property type="entry name" value="HAD_2"/>
    <property type="match status" value="1"/>
</dbReference>
<name>A0A2T3NAV5_9GAMM</name>
<dbReference type="EMBL" id="PYMB01000009">
    <property type="protein sequence ID" value="PSW10879.1"/>
    <property type="molecule type" value="Genomic_DNA"/>
</dbReference>
<dbReference type="PANTHER" id="PTHR43434">
    <property type="entry name" value="PHOSPHOGLYCOLATE PHOSPHATASE"/>
    <property type="match status" value="1"/>
</dbReference>
<organism evidence="5 6">
    <name type="scientific">Photobacterium rosenbergii</name>
    <dbReference type="NCBI Taxonomy" id="294936"/>
    <lineage>
        <taxon>Bacteria</taxon>
        <taxon>Pseudomonadati</taxon>
        <taxon>Pseudomonadota</taxon>
        <taxon>Gammaproteobacteria</taxon>
        <taxon>Vibrionales</taxon>
        <taxon>Vibrionaceae</taxon>
        <taxon>Photobacterium</taxon>
    </lineage>
</organism>
<dbReference type="GO" id="GO:0005829">
    <property type="term" value="C:cytosol"/>
    <property type="evidence" value="ECO:0007669"/>
    <property type="project" value="TreeGrafter"/>
</dbReference>
<dbReference type="InterPro" id="IPR050155">
    <property type="entry name" value="HAD-like_hydrolase_sf"/>
</dbReference>
<evidence type="ECO:0000256" key="4">
    <source>
        <dbReference type="ARBA" id="ARBA00013078"/>
    </source>
</evidence>
<dbReference type="SUPFAM" id="SSF56784">
    <property type="entry name" value="HAD-like"/>
    <property type="match status" value="1"/>
</dbReference>
<proteinExistence type="inferred from homology"/>
<dbReference type="GO" id="GO:0008967">
    <property type="term" value="F:phosphoglycolate phosphatase activity"/>
    <property type="evidence" value="ECO:0007669"/>
    <property type="project" value="UniProtKB-EC"/>
</dbReference>
<dbReference type="InterPro" id="IPR023214">
    <property type="entry name" value="HAD_sf"/>
</dbReference>
<reference evidence="5 6" key="1">
    <citation type="submission" date="2018-03" db="EMBL/GenBank/DDBJ databases">
        <title>Whole genome sequencing of Histamine producing bacteria.</title>
        <authorList>
            <person name="Butler K."/>
        </authorList>
    </citation>
    <scope>NUCLEOTIDE SEQUENCE [LARGE SCALE GENOMIC DNA]</scope>
    <source>
        <strain evidence="5 6">DSM 19138</strain>
    </source>
</reference>
<evidence type="ECO:0000256" key="2">
    <source>
        <dbReference type="ARBA" id="ARBA00004818"/>
    </source>
</evidence>
<dbReference type="SFLD" id="SFLDG01129">
    <property type="entry name" value="C1.5:_HAD__Beta-PGM__Phosphata"/>
    <property type="match status" value="1"/>
</dbReference>
<accession>A0A2T3NAV5</accession>
<comment type="similarity">
    <text evidence="3">Belongs to the HAD-like hydrolase superfamily. CbbY/CbbZ/Gph/YieH family.</text>
</comment>
<dbReference type="OrthoDB" id="9782449at2"/>
<gene>
    <name evidence="5" type="ORF">C9J01_17935</name>
</gene>
<protein>
    <recommendedName>
        <fullName evidence="4">phosphoglycolate phosphatase</fullName>
        <ecNumber evidence="4">3.1.3.18</ecNumber>
    </recommendedName>
</protein>
<dbReference type="Proteomes" id="UP000241346">
    <property type="component" value="Unassembled WGS sequence"/>
</dbReference>
<dbReference type="Gene3D" id="3.40.50.1000">
    <property type="entry name" value="HAD superfamily/HAD-like"/>
    <property type="match status" value="1"/>
</dbReference>
<dbReference type="RefSeq" id="WP_107299514.1">
    <property type="nucleotide sequence ID" value="NZ_PYMB01000009.1"/>
</dbReference>
<evidence type="ECO:0000256" key="1">
    <source>
        <dbReference type="ARBA" id="ARBA00000830"/>
    </source>
</evidence>
<evidence type="ECO:0000313" key="6">
    <source>
        <dbReference type="Proteomes" id="UP000241346"/>
    </source>
</evidence>
<evidence type="ECO:0000256" key="3">
    <source>
        <dbReference type="ARBA" id="ARBA00006171"/>
    </source>
</evidence>
<dbReference type="AlphaFoldDB" id="A0A2T3NAV5"/>